<evidence type="ECO:0000256" key="3">
    <source>
        <dbReference type="ARBA" id="ARBA00004495"/>
    </source>
</evidence>
<keyword evidence="9" id="KW-0963">Cytoplasm</keyword>
<dbReference type="GO" id="GO:0015485">
    <property type="term" value="F:cholesterol binding"/>
    <property type="evidence" value="ECO:0007669"/>
    <property type="project" value="TreeGrafter"/>
</dbReference>
<feature type="coiled-coil region" evidence="21">
    <location>
        <begin position="729"/>
        <end position="757"/>
    </location>
</feature>
<dbReference type="GO" id="GO:0031965">
    <property type="term" value="C:nuclear membrane"/>
    <property type="evidence" value="ECO:0007669"/>
    <property type="project" value="UniProtKB-SubCell"/>
</dbReference>
<evidence type="ECO:0000256" key="11">
    <source>
        <dbReference type="ARBA" id="ARBA00022824"/>
    </source>
</evidence>
<dbReference type="PROSITE" id="PS01013">
    <property type="entry name" value="OSBP"/>
    <property type="match status" value="1"/>
</dbReference>
<dbReference type="SUPFAM" id="SSF144000">
    <property type="entry name" value="Oxysterol-binding protein-like"/>
    <property type="match status" value="1"/>
</dbReference>
<feature type="domain" description="PH" evidence="23">
    <location>
        <begin position="55"/>
        <end position="151"/>
    </location>
</feature>
<dbReference type="Pfam" id="PF01237">
    <property type="entry name" value="Oxysterol_BP"/>
    <property type="match status" value="1"/>
</dbReference>
<evidence type="ECO:0000256" key="12">
    <source>
        <dbReference type="ARBA" id="ARBA00023055"/>
    </source>
</evidence>
<evidence type="ECO:0000256" key="15">
    <source>
        <dbReference type="ARBA" id="ARBA00023242"/>
    </source>
</evidence>
<evidence type="ECO:0000256" key="2">
    <source>
        <dbReference type="ARBA" id="ARBA00004406"/>
    </source>
</evidence>
<evidence type="ECO:0000259" key="23">
    <source>
        <dbReference type="SMART" id="SM00233"/>
    </source>
</evidence>
<evidence type="ECO:0000313" key="25">
    <source>
        <dbReference type="Proteomes" id="UP000005226"/>
    </source>
</evidence>
<evidence type="ECO:0000256" key="21">
    <source>
        <dbReference type="SAM" id="Coils"/>
    </source>
</evidence>
<dbReference type="InterPro" id="IPR000648">
    <property type="entry name" value="Oxysterol-bd"/>
</dbReference>
<dbReference type="InterPro" id="IPR001849">
    <property type="entry name" value="PH_domain"/>
</dbReference>
<evidence type="ECO:0000256" key="22">
    <source>
        <dbReference type="SAM" id="MobiDB-lite"/>
    </source>
</evidence>
<dbReference type="FunFam" id="2.40.160.120:FF:000001">
    <property type="entry name" value="Oxysterol-binding protein"/>
    <property type="match status" value="1"/>
</dbReference>
<accession>A0A674PDT1</accession>
<keyword evidence="14" id="KW-0472">Membrane</keyword>
<dbReference type="Ensembl" id="ENSTRUT00000092115.1">
    <property type="protein sequence ID" value="ENSTRUP00000083803.1"/>
    <property type="gene ID" value="ENSTRUG00000014932.3"/>
</dbReference>
<dbReference type="GO" id="GO:0097038">
    <property type="term" value="C:perinuclear endoplasmic reticulum"/>
    <property type="evidence" value="ECO:0007669"/>
    <property type="project" value="TreeGrafter"/>
</dbReference>
<feature type="region of interest" description="Disordered" evidence="22">
    <location>
        <begin position="381"/>
        <end position="409"/>
    </location>
</feature>
<evidence type="ECO:0000256" key="8">
    <source>
        <dbReference type="ARBA" id="ARBA00022475"/>
    </source>
</evidence>
<sequence length="798" mass="91464">KMVTEEFTSFISQMFSSLSRSNSSSSSLHDIEKVTDSWEIVRGLREGVDHVPEPPKYKGEILKKRRWPLKGYNTRYFSLDKGILKYSKCLADLEKGKLRGSIDVGLSVMAIKKKSMRIDLDTEDNIYHLKLKEQDLFDNWVSKLRHHRLYRQKEIAAYEEVVCYPFHWRPNPPSVPDNAPIKKSTVHTTAASPLTCSSQGKVAAWLHSSEDMDRCSKGESLELPHDLQLYAQNSLGLCLTPAALWQVPSCMPRLHASNPNLSTTLCNDKNEGESLPCGLDVTKLQEDFCRVASNCEPRLSEPDSLTENSELKERLRKIHSESQIVEDVVVNVSPHDATADTHDLVQQVSCESRASVAESLYEFFDAQEFLLSTSSSEVDVSEDESCNSDVSDNITTDNLNNAKDADQQNSSKKRLYGGFGLHITISCLPSPSPQINISLWDILRNNIGKELSKVKMPVQFNEPLNTLQRMCEELEYCELLEKAADTPDPYQRMVYIATFVVSIYTFSYYRIGGKPFNPVLGETYECDRPDKGFKFVAEQVSHHPPISACHAEAKDYVFWQDLRCKNKFWGKSMEIFPIGTTNVHLPKFGDHYEWKNVTSCIHNLLSGPCWIEHYGEINIKNNNSDICQCKITFIKSKYWNPRVNEVEAVITDRKGKVIHKLFGKWNEAIYCGEPPLATCVWKANTMPVDYEHHYGFSKFAIELNELEPSLKALLPPTDTRLRLDQRLLEEGNVEAAAEQKKRIEELQRERRKELEEKNLTHQPKFFRKTSDDTWVSNNTYWELRKDPGFSQLDFPKLW</sequence>
<evidence type="ECO:0000256" key="1">
    <source>
        <dbReference type="ARBA" id="ARBA00004202"/>
    </source>
</evidence>
<keyword evidence="10" id="KW-0597">Phosphoprotein</keyword>
<evidence type="ECO:0000256" key="6">
    <source>
        <dbReference type="ARBA" id="ARBA00008842"/>
    </source>
</evidence>
<reference evidence="24 25" key="1">
    <citation type="journal article" date="2011" name="Genome Biol. Evol.">
        <title>Integration of the genetic map and genome assembly of fugu facilitates insights into distinct features of genome evolution in teleosts and mammals.</title>
        <authorList>
            <person name="Kai W."/>
            <person name="Kikuchi K."/>
            <person name="Tohari S."/>
            <person name="Chew A.K."/>
            <person name="Tay A."/>
            <person name="Fujiwara A."/>
            <person name="Hosoya S."/>
            <person name="Suetake H."/>
            <person name="Naruse K."/>
            <person name="Brenner S."/>
            <person name="Suzuki Y."/>
            <person name="Venkatesh B."/>
        </authorList>
    </citation>
    <scope>NUCLEOTIDE SEQUENCE [LARGE SCALE GENOMIC DNA]</scope>
</reference>
<dbReference type="FunFam" id="3.30.70.3490:FF:000004">
    <property type="entry name" value="Oxysterol-binding protein"/>
    <property type="match status" value="1"/>
</dbReference>
<keyword evidence="15" id="KW-0539">Nucleus</keyword>
<evidence type="ECO:0000256" key="14">
    <source>
        <dbReference type="ARBA" id="ARBA00023136"/>
    </source>
</evidence>
<keyword evidence="21" id="KW-0175">Coiled coil</keyword>
<keyword evidence="8" id="KW-1003">Cell membrane</keyword>
<dbReference type="CDD" id="cd13287">
    <property type="entry name" value="PH_ORP3_ORP6_ORP7"/>
    <property type="match status" value="1"/>
</dbReference>
<dbReference type="GO" id="GO:0005829">
    <property type="term" value="C:cytosol"/>
    <property type="evidence" value="ECO:0007669"/>
    <property type="project" value="UniProtKB-SubCell"/>
</dbReference>
<dbReference type="Gene3D" id="3.30.70.3490">
    <property type="match status" value="1"/>
</dbReference>
<evidence type="ECO:0000256" key="20">
    <source>
        <dbReference type="RuleBase" id="RU003845"/>
    </source>
</evidence>
<evidence type="ECO:0000256" key="17">
    <source>
        <dbReference type="ARBA" id="ARBA00055107"/>
    </source>
</evidence>
<dbReference type="GO" id="GO:0120015">
    <property type="term" value="F:sterol transfer activity"/>
    <property type="evidence" value="ECO:0007669"/>
    <property type="project" value="UniProtKB-ARBA"/>
</dbReference>
<dbReference type="AlphaFoldDB" id="A0A674PDT1"/>
<evidence type="ECO:0000256" key="7">
    <source>
        <dbReference type="ARBA" id="ARBA00022448"/>
    </source>
</evidence>
<dbReference type="Pfam" id="PF15409">
    <property type="entry name" value="PH_8"/>
    <property type="match status" value="1"/>
</dbReference>
<organism evidence="24 25">
    <name type="scientific">Takifugu rubripes</name>
    <name type="common">Japanese pufferfish</name>
    <name type="synonym">Fugu rubripes</name>
    <dbReference type="NCBI Taxonomy" id="31033"/>
    <lineage>
        <taxon>Eukaryota</taxon>
        <taxon>Metazoa</taxon>
        <taxon>Chordata</taxon>
        <taxon>Craniata</taxon>
        <taxon>Vertebrata</taxon>
        <taxon>Euteleostomi</taxon>
        <taxon>Actinopterygii</taxon>
        <taxon>Neopterygii</taxon>
        <taxon>Teleostei</taxon>
        <taxon>Neoteleostei</taxon>
        <taxon>Acanthomorphata</taxon>
        <taxon>Eupercaria</taxon>
        <taxon>Tetraodontiformes</taxon>
        <taxon>Tetradontoidea</taxon>
        <taxon>Tetraodontidae</taxon>
        <taxon>Takifugu</taxon>
    </lineage>
</organism>
<dbReference type="SUPFAM" id="SSF50729">
    <property type="entry name" value="PH domain-like"/>
    <property type="match status" value="1"/>
</dbReference>
<dbReference type="InterPro" id="IPR041680">
    <property type="entry name" value="PH_8"/>
</dbReference>
<reference evidence="24" key="2">
    <citation type="submission" date="2025-08" db="UniProtKB">
        <authorList>
            <consortium name="Ensembl"/>
        </authorList>
    </citation>
    <scope>IDENTIFICATION</scope>
</reference>
<gene>
    <name evidence="24" type="primary">osbpl3b</name>
</gene>
<keyword evidence="16" id="KW-0966">Cell projection</keyword>
<keyword evidence="25" id="KW-1185">Reference proteome</keyword>
<reference evidence="24" key="3">
    <citation type="submission" date="2025-09" db="UniProtKB">
        <authorList>
            <consortium name="Ensembl"/>
        </authorList>
    </citation>
    <scope>IDENTIFICATION</scope>
</reference>
<dbReference type="PANTHER" id="PTHR10972">
    <property type="entry name" value="OXYSTEROL-BINDING PROTEIN-RELATED"/>
    <property type="match status" value="1"/>
</dbReference>
<dbReference type="Proteomes" id="UP000005226">
    <property type="component" value="Chromosome 7"/>
</dbReference>
<evidence type="ECO:0000256" key="19">
    <source>
        <dbReference type="RuleBase" id="RU003844"/>
    </source>
</evidence>
<name>A0A674PDT1_TAKRU</name>
<dbReference type="InterPro" id="IPR011993">
    <property type="entry name" value="PH-like_dom_sf"/>
</dbReference>
<dbReference type="GeneTree" id="ENSGT00940000155957"/>
<dbReference type="PANTHER" id="PTHR10972:SF15">
    <property type="entry name" value="OXYSTEROL-BINDING PROTEIN-RELATED PROTEIN 3"/>
    <property type="match status" value="1"/>
</dbReference>
<dbReference type="SMART" id="SM00233">
    <property type="entry name" value="PH"/>
    <property type="match status" value="1"/>
</dbReference>
<comment type="function">
    <text evidence="17">Phosphoinositide-binding protein which associates with both cell and endoplasmic reticulum (ER) membranes. Can bind to the ER membrane protein VAPA and recruit VAPA to plasma membrane sites, thus linking these intracellular compartments. The ORP3-VAPA complex stimulates RRAS signaling which in turn attenuates integrin beta-1 (ITGB1) activation at the cell surface. With VAPA, may regulate ER morphology. Has a role in regulation of the actin cytoskeleton, cell polarity and cell adhesion. Binds to phosphoinositides with preference for PI(3,4)P2 and PI(3,4,5)P3. Also binds 25-hydroxycholesterol and cholesterol.</text>
</comment>
<comment type="subunit">
    <text evidence="18">Homodimer. Interacts with RRAS. Interacts (phosphorylated form) with VAPA. Interacts with OSBPL6.</text>
</comment>
<proteinExistence type="inferred from homology"/>
<evidence type="ECO:0000256" key="4">
    <source>
        <dbReference type="ARBA" id="ARBA00004514"/>
    </source>
</evidence>
<dbReference type="GO" id="GO:0032433">
    <property type="term" value="C:filopodium tip"/>
    <property type="evidence" value="ECO:0007669"/>
    <property type="project" value="UniProtKB-SubCell"/>
</dbReference>
<comment type="subcellular location">
    <subcellularLocation>
        <location evidence="1">Cell membrane</location>
        <topology evidence="1">Peripheral membrane protein</topology>
    </subcellularLocation>
    <subcellularLocation>
        <location evidence="3">Cell projection</location>
        <location evidence="3">Filopodium tip</location>
    </subcellularLocation>
    <subcellularLocation>
        <location evidence="4">Cytoplasm</location>
        <location evidence="4">Cytosol</location>
    </subcellularLocation>
    <subcellularLocation>
        <location evidence="2">Endoplasmic reticulum membrane</location>
        <topology evidence="2">Peripheral membrane protein</topology>
    </subcellularLocation>
    <subcellularLocation>
        <location evidence="5">Nucleus membrane</location>
        <topology evidence="5">Peripheral membrane protein</topology>
    </subcellularLocation>
</comment>
<comment type="similarity">
    <text evidence="6 19">Belongs to the OSBP family.</text>
</comment>
<dbReference type="FunFam" id="2.30.29.30:FF:000011">
    <property type="entry name" value="Oxysterol-binding protein"/>
    <property type="match status" value="1"/>
</dbReference>
<dbReference type="Gene3D" id="2.40.160.120">
    <property type="match status" value="1"/>
</dbReference>
<keyword evidence="7 20" id="KW-0813">Transport</keyword>
<evidence type="ECO:0000256" key="18">
    <source>
        <dbReference type="ARBA" id="ARBA00064163"/>
    </source>
</evidence>
<keyword evidence="11" id="KW-0256">Endoplasmic reticulum</keyword>
<evidence type="ECO:0000256" key="5">
    <source>
        <dbReference type="ARBA" id="ARBA00004617"/>
    </source>
</evidence>
<dbReference type="InterPro" id="IPR037239">
    <property type="entry name" value="OSBP_sf"/>
</dbReference>
<evidence type="ECO:0000313" key="24">
    <source>
        <dbReference type="Ensembl" id="ENSTRUP00000083803.1"/>
    </source>
</evidence>
<dbReference type="Gene3D" id="2.30.29.30">
    <property type="entry name" value="Pleckstrin-homology domain (PH domain)/Phosphotyrosine-binding domain (PTB)"/>
    <property type="match status" value="1"/>
</dbReference>
<dbReference type="InterPro" id="IPR018494">
    <property type="entry name" value="Oxysterol-bd_CS"/>
</dbReference>
<evidence type="ECO:0000256" key="9">
    <source>
        <dbReference type="ARBA" id="ARBA00022490"/>
    </source>
</evidence>
<evidence type="ECO:0000256" key="13">
    <source>
        <dbReference type="ARBA" id="ARBA00023121"/>
    </source>
</evidence>
<dbReference type="GO" id="GO:0006699">
    <property type="term" value="P:bile acid biosynthetic process"/>
    <property type="evidence" value="ECO:0007669"/>
    <property type="project" value="UniProtKB-ARBA"/>
</dbReference>
<protein>
    <recommendedName>
        <fullName evidence="20">Oxysterol-binding protein</fullName>
    </recommendedName>
</protein>
<evidence type="ECO:0000256" key="10">
    <source>
        <dbReference type="ARBA" id="ARBA00022553"/>
    </source>
</evidence>
<dbReference type="GO" id="GO:0005886">
    <property type="term" value="C:plasma membrane"/>
    <property type="evidence" value="ECO:0007669"/>
    <property type="project" value="UniProtKB-SubCell"/>
</dbReference>
<dbReference type="GO" id="GO:0005789">
    <property type="term" value="C:endoplasmic reticulum membrane"/>
    <property type="evidence" value="ECO:0007669"/>
    <property type="project" value="UniProtKB-SubCell"/>
</dbReference>
<keyword evidence="13" id="KW-0446">Lipid-binding</keyword>
<keyword evidence="12 20" id="KW-0445">Lipid transport</keyword>
<evidence type="ECO:0000256" key="16">
    <source>
        <dbReference type="ARBA" id="ARBA00023273"/>
    </source>
</evidence>